<proteinExistence type="predicted"/>
<keyword evidence="2" id="KW-0812">Transmembrane</keyword>
<evidence type="ECO:0000313" key="3">
    <source>
        <dbReference type="EMBL" id="PNH32576.1"/>
    </source>
</evidence>
<evidence type="ECO:0000256" key="2">
    <source>
        <dbReference type="SAM" id="Phobius"/>
    </source>
</evidence>
<dbReference type="EMBL" id="MPSH01000012">
    <property type="protein sequence ID" value="PNH32576.1"/>
    <property type="molecule type" value="Genomic_DNA"/>
</dbReference>
<dbReference type="PANTHER" id="PTHR28187">
    <property type="entry name" value="PROTEIN RCR1-RELATED"/>
    <property type="match status" value="1"/>
</dbReference>
<dbReference type="AlphaFoldDB" id="A0A2J8C6G2"/>
<feature type="transmembrane region" description="Helical" evidence="2">
    <location>
        <begin position="43"/>
        <end position="65"/>
    </location>
</feature>
<name>A0A2J8C6G2_VERDA</name>
<feature type="compositionally biased region" description="Low complexity" evidence="1">
    <location>
        <begin position="185"/>
        <end position="204"/>
    </location>
</feature>
<reference evidence="3 4" key="1">
    <citation type="submission" date="2017-12" db="EMBL/GenBank/DDBJ databases">
        <title>Comparative genomics yields insights into virulence evolution of Verticillium dahliae.</title>
        <authorList>
            <person name="Fan R."/>
            <person name="Armitage A.D."/>
            <person name="Cascant-Lopez E."/>
            <person name="Sobczyk M."/>
            <person name="Cockerton H.M."/>
            <person name="Harrison R.J."/>
        </authorList>
    </citation>
    <scope>NUCLEOTIDE SEQUENCE [LARGE SCALE GENOMIC DNA]</scope>
    <source>
        <strain evidence="3 4">12008</strain>
    </source>
</reference>
<sequence length="212" mass="23848">MHLFAAAAAALQARQTVDEDLPPSFDRDDDDYYHWWYSREGRIVKWSLFLAFFLLLMGYLIGGYLHAKRRLKKGLLPLAYHRWMVRRAVLAQVDPRYGRPHQQPAYYATYRPGYGEAYAQGHGHGHGHGGYGMQNMPPPPPMYDPSSARPPMYVPPEGGSKVDPSQTYGRESYAPPAGPPPPQQQQPQQPQQTGVATNTTGNTNPFLDRPQA</sequence>
<evidence type="ECO:0000256" key="1">
    <source>
        <dbReference type="SAM" id="MobiDB-lite"/>
    </source>
</evidence>
<dbReference type="GO" id="GO:0016192">
    <property type="term" value="P:vesicle-mediated transport"/>
    <property type="evidence" value="ECO:0007669"/>
    <property type="project" value="TreeGrafter"/>
</dbReference>
<evidence type="ECO:0000313" key="4">
    <source>
        <dbReference type="Proteomes" id="UP000236305"/>
    </source>
</evidence>
<dbReference type="Pfam" id="PF12273">
    <property type="entry name" value="RCR"/>
    <property type="match status" value="1"/>
</dbReference>
<gene>
    <name evidence="3" type="ORF">BJF96_g4276</name>
</gene>
<keyword evidence="2" id="KW-0472">Membrane</keyword>
<organism evidence="3 4">
    <name type="scientific">Verticillium dahliae</name>
    <name type="common">Verticillium wilt</name>
    <dbReference type="NCBI Taxonomy" id="27337"/>
    <lineage>
        <taxon>Eukaryota</taxon>
        <taxon>Fungi</taxon>
        <taxon>Dikarya</taxon>
        <taxon>Ascomycota</taxon>
        <taxon>Pezizomycotina</taxon>
        <taxon>Sordariomycetes</taxon>
        <taxon>Hypocreomycetidae</taxon>
        <taxon>Glomerellales</taxon>
        <taxon>Plectosphaerellaceae</taxon>
        <taxon>Verticillium</taxon>
    </lineage>
</organism>
<keyword evidence="2" id="KW-1133">Transmembrane helix</keyword>
<dbReference type="PANTHER" id="PTHR28187:SF1">
    <property type="entry name" value="PROTEIN RCR1-RELATED"/>
    <property type="match status" value="1"/>
</dbReference>
<dbReference type="InterPro" id="IPR020999">
    <property type="entry name" value="Chitin_synth_reg_RCR"/>
</dbReference>
<protein>
    <submittedName>
        <fullName evidence="3">Uncharacterized protein</fullName>
    </submittedName>
</protein>
<feature type="region of interest" description="Disordered" evidence="1">
    <location>
        <begin position="118"/>
        <end position="212"/>
    </location>
</feature>
<accession>A0A2J8C6G2</accession>
<comment type="caution">
    <text evidence="3">The sequence shown here is derived from an EMBL/GenBank/DDBJ whole genome shotgun (WGS) entry which is preliminary data.</text>
</comment>
<dbReference type="Proteomes" id="UP000236305">
    <property type="component" value="Unassembled WGS sequence"/>
</dbReference>